<dbReference type="AlphaFoldDB" id="A0A4R6SG01"/>
<keyword evidence="1" id="KW-0285">Flavoprotein</keyword>
<dbReference type="NCBIfam" id="TIGR04037">
    <property type="entry name" value="LLM_duo_CE1759"/>
    <property type="match status" value="1"/>
</dbReference>
<evidence type="ECO:0000256" key="1">
    <source>
        <dbReference type="ARBA" id="ARBA00022630"/>
    </source>
</evidence>
<protein>
    <submittedName>
        <fullName evidence="6">FMN reductase</fullName>
    </submittedName>
</protein>
<feature type="region of interest" description="Disordered" evidence="4">
    <location>
        <begin position="174"/>
        <end position="196"/>
    </location>
</feature>
<feature type="domain" description="NADPH-dependent FMN reductase-like" evidence="5">
    <location>
        <begin position="3"/>
        <end position="146"/>
    </location>
</feature>
<dbReference type="Proteomes" id="UP000295444">
    <property type="component" value="Unassembled WGS sequence"/>
</dbReference>
<keyword evidence="2" id="KW-0288">FMN</keyword>
<proteinExistence type="predicted"/>
<accession>A0A4R6SG01</accession>
<keyword evidence="3" id="KW-0560">Oxidoreductase</keyword>
<dbReference type="InterPro" id="IPR051814">
    <property type="entry name" value="NAD(P)H-dep_FMN_reductase"/>
</dbReference>
<evidence type="ECO:0000256" key="3">
    <source>
        <dbReference type="ARBA" id="ARBA00023002"/>
    </source>
</evidence>
<dbReference type="InterPro" id="IPR029039">
    <property type="entry name" value="Flavoprotein-like_sf"/>
</dbReference>
<dbReference type="PANTHER" id="PTHR43408:SF2">
    <property type="entry name" value="FMN REDUCTASE (NADPH)"/>
    <property type="match status" value="1"/>
</dbReference>
<keyword evidence="7" id="KW-1185">Reference proteome</keyword>
<dbReference type="PANTHER" id="PTHR43408">
    <property type="entry name" value="FMN REDUCTASE (NADPH)"/>
    <property type="match status" value="1"/>
</dbReference>
<organism evidence="6 7">
    <name type="scientific">Labedaea rhizosphaerae</name>
    <dbReference type="NCBI Taxonomy" id="598644"/>
    <lineage>
        <taxon>Bacteria</taxon>
        <taxon>Bacillati</taxon>
        <taxon>Actinomycetota</taxon>
        <taxon>Actinomycetes</taxon>
        <taxon>Pseudonocardiales</taxon>
        <taxon>Pseudonocardiaceae</taxon>
        <taxon>Labedaea</taxon>
    </lineage>
</organism>
<dbReference type="SUPFAM" id="SSF52218">
    <property type="entry name" value="Flavoproteins"/>
    <property type="match status" value="1"/>
</dbReference>
<comment type="caution">
    <text evidence="6">The sequence shown here is derived from an EMBL/GenBank/DDBJ whole genome shotgun (WGS) entry which is preliminary data.</text>
</comment>
<dbReference type="RefSeq" id="WP_133849598.1">
    <property type="nucleotide sequence ID" value="NZ_SNXZ01000002.1"/>
</dbReference>
<evidence type="ECO:0000313" key="7">
    <source>
        <dbReference type="Proteomes" id="UP000295444"/>
    </source>
</evidence>
<evidence type="ECO:0000313" key="6">
    <source>
        <dbReference type="EMBL" id="TDQ00952.1"/>
    </source>
</evidence>
<dbReference type="InterPro" id="IPR023932">
    <property type="entry name" value="CE1759_FMN_reduct"/>
</dbReference>
<evidence type="ECO:0000259" key="5">
    <source>
        <dbReference type="Pfam" id="PF03358"/>
    </source>
</evidence>
<dbReference type="OrthoDB" id="1643408at2"/>
<evidence type="ECO:0000256" key="2">
    <source>
        <dbReference type="ARBA" id="ARBA00022643"/>
    </source>
</evidence>
<dbReference type="Gene3D" id="3.40.50.360">
    <property type="match status" value="1"/>
</dbReference>
<sequence>MNKIAVVSAGLSSPSATRVLADQLAEATRLALPGTEVEVIELRPLAHALVDHLLTGFPSEPLRHAIEAVTAADGLIAVTPVFTASYSALFKAFFDVLDHEALAGMPVLIAATGGTERHSLALEHALRPLFGYLRAHVVPTAVYAATSDFGEHAGALAERINRAAGEFAALVTGLGPRKPPADDFEEPTPFDRLLSD</sequence>
<name>A0A4R6SG01_LABRH</name>
<reference evidence="6 7" key="1">
    <citation type="submission" date="2019-03" db="EMBL/GenBank/DDBJ databases">
        <title>Genomic Encyclopedia of Type Strains, Phase IV (KMG-IV): sequencing the most valuable type-strain genomes for metagenomic binning, comparative biology and taxonomic classification.</title>
        <authorList>
            <person name="Goeker M."/>
        </authorList>
    </citation>
    <scope>NUCLEOTIDE SEQUENCE [LARGE SCALE GENOMIC DNA]</scope>
    <source>
        <strain evidence="6 7">DSM 45361</strain>
    </source>
</reference>
<dbReference type="EMBL" id="SNXZ01000002">
    <property type="protein sequence ID" value="TDQ00952.1"/>
    <property type="molecule type" value="Genomic_DNA"/>
</dbReference>
<dbReference type="InterPro" id="IPR005025">
    <property type="entry name" value="FMN_Rdtase-like_dom"/>
</dbReference>
<gene>
    <name evidence="6" type="ORF">EV186_102818</name>
</gene>
<evidence type="ECO:0000256" key="4">
    <source>
        <dbReference type="SAM" id="MobiDB-lite"/>
    </source>
</evidence>
<dbReference type="Pfam" id="PF03358">
    <property type="entry name" value="FMN_red"/>
    <property type="match status" value="1"/>
</dbReference>
<dbReference type="GO" id="GO:0016491">
    <property type="term" value="F:oxidoreductase activity"/>
    <property type="evidence" value="ECO:0007669"/>
    <property type="project" value="UniProtKB-KW"/>
</dbReference>